<dbReference type="InterPro" id="IPR050324">
    <property type="entry name" value="CDP-alcohol_PTase-I"/>
</dbReference>
<comment type="caution">
    <text evidence="15">The sequence shown here is derived from an EMBL/GenBank/DDBJ whole genome shotgun (WGS) entry which is preliminary data.</text>
</comment>
<keyword evidence="9 14" id="KW-0472">Membrane</keyword>
<accession>A0A6I0FBI0</accession>
<feature type="transmembrane region" description="Helical" evidence="14">
    <location>
        <begin position="13"/>
        <end position="39"/>
    </location>
</feature>
<proteinExistence type="inferred from homology"/>
<evidence type="ECO:0000256" key="13">
    <source>
        <dbReference type="RuleBase" id="RU003750"/>
    </source>
</evidence>
<feature type="transmembrane region" description="Helical" evidence="14">
    <location>
        <begin position="117"/>
        <end position="136"/>
    </location>
</feature>
<evidence type="ECO:0000256" key="8">
    <source>
        <dbReference type="ARBA" id="ARBA00023098"/>
    </source>
</evidence>
<evidence type="ECO:0000256" key="1">
    <source>
        <dbReference type="ARBA" id="ARBA00003973"/>
    </source>
</evidence>
<dbReference type="InterPro" id="IPR000462">
    <property type="entry name" value="CDP-OH_P_trans"/>
</dbReference>
<dbReference type="RefSeq" id="WP_151862362.1">
    <property type="nucleotide sequence ID" value="NZ_WBZC01000085.1"/>
</dbReference>
<evidence type="ECO:0000256" key="5">
    <source>
        <dbReference type="ARBA" id="ARBA00022679"/>
    </source>
</evidence>
<evidence type="ECO:0000313" key="16">
    <source>
        <dbReference type="Proteomes" id="UP000432715"/>
    </source>
</evidence>
<comment type="similarity">
    <text evidence="3 13">Belongs to the CDP-alcohol phosphatidyltransferase class-I family.</text>
</comment>
<dbReference type="PROSITE" id="PS00379">
    <property type="entry name" value="CDP_ALCOHOL_P_TRANSF"/>
    <property type="match status" value="1"/>
</dbReference>
<evidence type="ECO:0000256" key="11">
    <source>
        <dbReference type="ARBA" id="ARBA00023264"/>
    </source>
</evidence>
<evidence type="ECO:0000256" key="2">
    <source>
        <dbReference type="ARBA" id="ARBA00004141"/>
    </source>
</evidence>
<dbReference type="Proteomes" id="UP000432715">
    <property type="component" value="Unassembled WGS sequence"/>
</dbReference>
<dbReference type="InterPro" id="IPR043130">
    <property type="entry name" value="CDP-OH_PTrfase_TM_dom"/>
</dbReference>
<evidence type="ECO:0000256" key="4">
    <source>
        <dbReference type="ARBA" id="ARBA00022516"/>
    </source>
</evidence>
<dbReference type="OrthoDB" id="9796672at2"/>
<dbReference type="InterPro" id="IPR004570">
    <property type="entry name" value="Phosphatidylglycerol_P_synth"/>
</dbReference>
<dbReference type="EMBL" id="WBZC01000085">
    <property type="protein sequence ID" value="KAB3529507.1"/>
    <property type="molecule type" value="Genomic_DNA"/>
</dbReference>
<keyword evidence="8" id="KW-0443">Lipid metabolism</keyword>
<reference evidence="15 16" key="1">
    <citation type="submission" date="2019-10" db="EMBL/GenBank/DDBJ databases">
        <title>Alkaliphilus serpentinus sp. nov. and Alkaliphilus pronyensis sp. nov., two novel anaerobic alkaliphilic species isolated from the serpentinized-hosted hydrothermal field of the Prony Bay (New Caledonia).</title>
        <authorList>
            <person name="Postec A."/>
        </authorList>
    </citation>
    <scope>NUCLEOTIDE SEQUENCE [LARGE SCALE GENOMIC DNA]</scope>
    <source>
        <strain evidence="15 16">LacV</strain>
    </source>
</reference>
<feature type="transmembrane region" description="Helical" evidence="14">
    <location>
        <begin position="86"/>
        <end position="105"/>
    </location>
</feature>
<evidence type="ECO:0000313" key="15">
    <source>
        <dbReference type="EMBL" id="KAB3529507.1"/>
    </source>
</evidence>
<dbReference type="Gene3D" id="1.20.120.1760">
    <property type="match status" value="1"/>
</dbReference>
<evidence type="ECO:0000256" key="9">
    <source>
        <dbReference type="ARBA" id="ARBA00023136"/>
    </source>
</evidence>
<evidence type="ECO:0000256" key="10">
    <source>
        <dbReference type="ARBA" id="ARBA00023209"/>
    </source>
</evidence>
<dbReference type="Pfam" id="PF01066">
    <property type="entry name" value="CDP-OH_P_transf"/>
    <property type="match status" value="1"/>
</dbReference>
<comment type="function">
    <text evidence="1">This protein catalyzes the committed step to the synthesis of the acidic phospholipids.</text>
</comment>
<dbReference type="PIRSF" id="PIRSF000847">
    <property type="entry name" value="Phos_ph_gly_syn"/>
    <property type="match status" value="1"/>
</dbReference>
<keyword evidence="7 14" id="KW-1133">Transmembrane helix</keyword>
<dbReference type="PANTHER" id="PTHR14269">
    <property type="entry name" value="CDP-DIACYLGLYCEROL--GLYCEROL-3-PHOSPHATE 3-PHOSPHATIDYLTRANSFERASE-RELATED"/>
    <property type="match status" value="1"/>
</dbReference>
<gene>
    <name evidence="15" type="ORF">F8154_14690</name>
</gene>
<keyword evidence="5 13" id="KW-0808">Transferase</keyword>
<sequence length="176" mass="19927">MKTIPNYLSFTRIIFSLILIFVKPLSVTFYTIYIICGLSDIMDGFIARRIGITSKFGARLDSLADLIMVGILVMILYPIVKLTDEILIWIIFIAIIRVTSIVVALKKYRTFAIIHTYGNKVTGIVLFISVTLLPYINTIVLMYIISVVASISSIEELIIQLTSNELELNKRSIFLK</sequence>
<comment type="subcellular location">
    <subcellularLocation>
        <location evidence="2">Membrane</location>
        <topology evidence="2">Multi-pass membrane protein</topology>
    </subcellularLocation>
</comment>
<dbReference type="GO" id="GO:0016020">
    <property type="term" value="C:membrane"/>
    <property type="evidence" value="ECO:0007669"/>
    <property type="project" value="UniProtKB-SubCell"/>
</dbReference>
<name>A0A6I0FBI0_9FIRM</name>
<dbReference type="AlphaFoldDB" id="A0A6I0FBI0"/>
<evidence type="ECO:0000256" key="12">
    <source>
        <dbReference type="ARBA" id="ARBA00033018"/>
    </source>
</evidence>
<keyword evidence="16" id="KW-1185">Reference proteome</keyword>
<dbReference type="InterPro" id="IPR048254">
    <property type="entry name" value="CDP_ALCOHOL_P_TRANSF_CS"/>
</dbReference>
<dbReference type="UniPathway" id="UPA00084">
    <property type="reaction ID" value="UER00503"/>
</dbReference>
<evidence type="ECO:0000256" key="3">
    <source>
        <dbReference type="ARBA" id="ARBA00010441"/>
    </source>
</evidence>
<keyword evidence="4" id="KW-0444">Lipid biosynthesis</keyword>
<organism evidence="15 16">
    <name type="scientific">Alkaliphilus pronyensis</name>
    <dbReference type="NCBI Taxonomy" id="1482732"/>
    <lineage>
        <taxon>Bacteria</taxon>
        <taxon>Bacillati</taxon>
        <taxon>Bacillota</taxon>
        <taxon>Clostridia</taxon>
        <taxon>Peptostreptococcales</taxon>
        <taxon>Natronincolaceae</taxon>
        <taxon>Alkaliphilus</taxon>
    </lineage>
</organism>
<keyword evidence="10" id="KW-0594">Phospholipid biosynthesis</keyword>
<dbReference type="PANTHER" id="PTHR14269:SF11">
    <property type="entry name" value="CDP-DIACYLGLYCEROL--GLYCEROL-3-PHOSPHATE 3-PHOSPHATIDYLTRANSFERASE"/>
    <property type="match status" value="1"/>
</dbReference>
<feature type="transmembrane region" description="Helical" evidence="14">
    <location>
        <begin position="60"/>
        <end position="80"/>
    </location>
</feature>
<evidence type="ECO:0000256" key="7">
    <source>
        <dbReference type="ARBA" id="ARBA00022989"/>
    </source>
</evidence>
<keyword evidence="11" id="KW-1208">Phospholipid metabolism</keyword>
<evidence type="ECO:0000256" key="14">
    <source>
        <dbReference type="SAM" id="Phobius"/>
    </source>
</evidence>
<keyword evidence="6 14" id="KW-0812">Transmembrane</keyword>
<evidence type="ECO:0000256" key="6">
    <source>
        <dbReference type="ARBA" id="ARBA00022692"/>
    </source>
</evidence>
<protein>
    <recommendedName>
        <fullName evidence="12">Phosphatidylglycerophosphate synthase</fullName>
    </recommendedName>
</protein>
<dbReference type="GO" id="GO:0008444">
    <property type="term" value="F:CDP-diacylglycerol-glycerol-3-phosphate 3-phosphatidyltransferase activity"/>
    <property type="evidence" value="ECO:0007669"/>
    <property type="project" value="InterPro"/>
</dbReference>
<dbReference type="GO" id="GO:0006655">
    <property type="term" value="P:phosphatidylglycerol biosynthetic process"/>
    <property type="evidence" value="ECO:0007669"/>
    <property type="project" value="UniProtKB-UniPathway"/>
</dbReference>